<dbReference type="InterPro" id="IPR050416">
    <property type="entry name" value="FAD-linked_Oxidoreductase"/>
</dbReference>
<evidence type="ECO:0000256" key="5">
    <source>
        <dbReference type="SAM" id="SignalP"/>
    </source>
</evidence>
<evidence type="ECO:0000256" key="4">
    <source>
        <dbReference type="ARBA" id="ARBA00023002"/>
    </source>
</evidence>
<evidence type="ECO:0000256" key="1">
    <source>
        <dbReference type="ARBA" id="ARBA00005466"/>
    </source>
</evidence>
<comment type="similarity">
    <text evidence="1">Belongs to the oxygen-dependent FAD-linked oxidoreductase family.</text>
</comment>
<dbReference type="EMBL" id="JAHLJV010000035">
    <property type="protein sequence ID" value="KAK1589932.1"/>
    <property type="molecule type" value="Genomic_DNA"/>
</dbReference>
<keyword evidence="5" id="KW-0732">Signal</keyword>
<protein>
    <submittedName>
        <fullName evidence="7">FAD binding domain-containing protein</fullName>
    </submittedName>
</protein>
<keyword evidence="8" id="KW-1185">Reference proteome</keyword>
<feature type="signal peptide" evidence="5">
    <location>
        <begin position="1"/>
        <end position="20"/>
    </location>
</feature>
<evidence type="ECO:0000259" key="6">
    <source>
        <dbReference type="PROSITE" id="PS51387"/>
    </source>
</evidence>
<dbReference type="PANTHER" id="PTHR42973">
    <property type="entry name" value="BINDING OXIDOREDUCTASE, PUTATIVE (AFU_ORTHOLOGUE AFUA_1G17690)-RELATED"/>
    <property type="match status" value="1"/>
</dbReference>
<proteinExistence type="inferred from homology"/>
<keyword evidence="3" id="KW-0274">FAD</keyword>
<sequence>MVRSSSWLMAATALLGPASANLAAAAAAASPANPGCAELLQSSPDKTFVPGDDEYERERNAFCRETGARFAVRGGGHMAVEGASSIEDGILIVASSLGALSVSEDLKTADIGPGHTWGEVYARLAEDDLAVAGGRLSPVGVPGLLLGGGVSFYANQGGWSADTVVAYEVVPADGTIANVTAESDPELFWALKGGSSNLDLVTRFTMRTFPSKKVFAGAYTVAGEHVPAFLEAVADFSTANTDPLSHAVPMVVPTDSNNSVASAVLFYDSETESNPGCFKPFFDIPSIANTMCFKTLADFSAEVGGLVVEDINDVFIAGCTVGKDRETILKGVRISHDVFVNSLDSLFEAVPKGDFVLLSVNWQPITQTWQDASRRSNPGGNALGIDVETKGIYNAWAWAVEWSSSRYDEAVLAWVKETTAEAERQTKEAGIYDAFNYMGDASGFQEIYAGYGEDNKRKLLDVSRTVDPERTFQSLMPGGFKIGA</sequence>
<dbReference type="Gene3D" id="3.30.465.10">
    <property type="match status" value="1"/>
</dbReference>
<reference evidence="7" key="1">
    <citation type="submission" date="2021-06" db="EMBL/GenBank/DDBJ databases">
        <title>Comparative genomics, transcriptomics and evolutionary studies reveal genomic signatures of adaptation to plant cell wall in hemibiotrophic fungi.</title>
        <authorList>
            <consortium name="DOE Joint Genome Institute"/>
            <person name="Baroncelli R."/>
            <person name="Diaz J.F."/>
            <person name="Benocci T."/>
            <person name="Peng M."/>
            <person name="Battaglia E."/>
            <person name="Haridas S."/>
            <person name="Andreopoulos W."/>
            <person name="Labutti K."/>
            <person name="Pangilinan J."/>
            <person name="Floch G.L."/>
            <person name="Makela M.R."/>
            <person name="Henrissat B."/>
            <person name="Grigoriev I.V."/>
            <person name="Crouch J.A."/>
            <person name="De Vries R.P."/>
            <person name="Sukno S.A."/>
            <person name="Thon M.R."/>
        </authorList>
    </citation>
    <scope>NUCLEOTIDE SEQUENCE</scope>
    <source>
        <strain evidence="7">CBS 125086</strain>
    </source>
</reference>
<evidence type="ECO:0000256" key="2">
    <source>
        <dbReference type="ARBA" id="ARBA00022630"/>
    </source>
</evidence>
<organism evidence="7 8">
    <name type="scientific">Colletotrichum navitas</name>
    <dbReference type="NCBI Taxonomy" id="681940"/>
    <lineage>
        <taxon>Eukaryota</taxon>
        <taxon>Fungi</taxon>
        <taxon>Dikarya</taxon>
        <taxon>Ascomycota</taxon>
        <taxon>Pezizomycotina</taxon>
        <taxon>Sordariomycetes</taxon>
        <taxon>Hypocreomycetidae</taxon>
        <taxon>Glomerellales</taxon>
        <taxon>Glomerellaceae</taxon>
        <taxon>Colletotrichum</taxon>
        <taxon>Colletotrichum graminicola species complex</taxon>
    </lineage>
</organism>
<dbReference type="AlphaFoldDB" id="A0AAD8PZE3"/>
<dbReference type="GeneID" id="85448006"/>
<keyword evidence="2" id="KW-0285">Flavoprotein</keyword>
<dbReference type="GO" id="GO:0071949">
    <property type="term" value="F:FAD binding"/>
    <property type="evidence" value="ECO:0007669"/>
    <property type="project" value="InterPro"/>
</dbReference>
<feature type="domain" description="FAD-binding PCMH-type" evidence="6">
    <location>
        <begin position="40"/>
        <end position="211"/>
    </location>
</feature>
<evidence type="ECO:0000313" key="7">
    <source>
        <dbReference type="EMBL" id="KAK1589932.1"/>
    </source>
</evidence>
<dbReference type="PANTHER" id="PTHR42973:SF53">
    <property type="entry name" value="FAD-BINDING PCMH-TYPE DOMAIN-CONTAINING PROTEIN-RELATED"/>
    <property type="match status" value="1"/>
</dbReference>
<comment type="caution">
    <text evidence="7">The sequence shown here is derived from an EMBL/GenBank/DDBJ whole genome shotgun (WGS) entry which is preliminary data.</text>
</comment>
<gene>
    <name evidence="7" type="ORF">LY79DRAFT_670320</name>
</gene>
<dbReference type="GO" id="GO:0016491">
    <property type="term" value="F:oxidoreductase activity"/>
    <property type="evidence" value="ECO:0007669"/>
    <property type="project" value="UniProtKB-KW"/>
</dbReference>
<keyword evidence="4" id="KW-0560">Oxidoreductase</keyword>
<name>A0AAD8PZE3_9PEZI</name>
<dbReference type="InterPro" id="IPR036318">
    <property type="entry name" value="FAD-bd_PCMH-like_sf"/>
</dbReference>
<dbReference type="InterPro" id="IPR016169">
    <property type="entry name" value="FAD-bd_PCMH_sub2"/>
</dbReference>
<dbReference type="PROSITE" id="PS51387">
    <property type="entry name" value="FAD_PCMH"/>
    <property type="match status" value="1"/>
</dbReference>
<dbReference type="InterPro" id="IPR006094">
    <property type="entry name" value="Oxid_FAD_bind_N"/>
</dbReference>
<dbReference type="Proteomes" id="UP001230504">
    <property type="component" value="Unassembled WGS sequence"/>
</dbReference>
<dbReference type="InterPro" id="IPR016166">
    <property type="entry name" value="FAD-bd_PCMH"/>
</dbReference>
<dbReference type="SUPFAM" id="SSF56176">
    <property type="entry name" value="FAD-binding/transporter-associated domain-like"/>
    <property type="match status" value="1"/>
</dbReference>
<evidence type="ECO:0000313" key="8">
    <source>
        <dbReference type="Proteomes" id="UP001230504"/>
    </source>
</evidence>
<accession>A0AAD8PZE3</accession>
<dbReference type="RefSeq" id="XP_060413465.1">
    <property type="nucleotide sequence ID" value="XM_060563766.1"/>
</dbReference>
<feature type="chain" id="PRO_5042123103" evidence="5">
    <location>
        <begin position="21"/>
        <end position="484"/>
    </location>
</feature>
<dbReference type="Pfam" id="PF01565">
    <property type="entry name" value="FAD_binding_4"/>
    <property type="match status" value="1"/>
</dbReference>
<evidence type="ECO:0000256" key="3">
    <source>
        <dbReference type="ARBA" id="ARBA00022827"/>
    </source>
</evidence>